<protein>
    <submittedName>
        <fullName evidence="2">7TM_GPCR_Srx domain-containing protein</fullName>
    </submittedName>
</protein>
<name>A0A1I7WQQ3_HETBA</name>
<proteinExistence type="predicted"/>
<evidence type="ECO:0000313" key="1">
    <source>
        <dbReference type="Proteomes" id="UP000095283"/>
    </source>
</evidence>
<dbReference type="Proteomes" id="UP000095283">
    <property type="component" value="Unplaced"/>
</dbReference>
<reference evidence="2" key="1">
    <citation type="submission" date="2016-11" db="UniProtKB">
        <authorList>
            <consortium name="WormBaseParasite"/>
        </authorList>
    </citation>
    <scope>IDENTIFICATION</scope>
</reference>
<sequence length="47" mass="5663">MYIDFLGAMKILVIWLLNYRPNSWRMWVVLGESEKMGLICVLLHVFY</sequence>
<dbReference type="WBParaSite" id="Hba_07482">
    <property type="protein sequence ID" value="Hba_07482"/>
    <property type="gene ID" value="Hba_07482"/>
</dbReference>
<evidence type="ECO:0000313" key="2">
    <source>
        <dbReference type="WBParaSite" id="Hba_07482"/>
    </source>
</evidence>
<dbReference type="AlphaFoldDB" id="A0A1I7WQQ3"/>
<keyword evidence="1" id="KW-1185">Reference proteome</keyword>
<organism evidence="1 2">
    <name type="scientific">Heterorhabditis bacteriophora</name>
    <name type="common">Entomopathogenic nematode worm</name>
    <dbReference type="NCBI Taxonomy" id="37862"/>
    <lineage>
        <taxon>Eukaryota</taxon>
        <taxon>Metazoa</taxon>
        <taxon>Ecdysozoa</taxon>
        <taxon>Nematoda</taxon>
        <taxon>Chromadorea</taxon>
        <taxon>Rhabditida</taxon>
        <taxon>Rhabditina</taxon>
        <taxon>Rhabditomorpha</taxon>
        <taxon>Strongyloidea</taxon>
        <taxon>Heterorhabditidae</taxon>
        <taxon>Heterorhabditis</taxon>
    </lineage>
</organism>
<accession>A0A1I7WQQ3</accession>